<dbReference type="Pfam" id="PF01370">
    <property type="entry name" value="Epimerase"/>
    <property type="match status" value="1"/>
</dbReference>
<protein>
    <recommendedName>
        <fullName evidence="1">NAD-dependent epimerase/dehydratase domain-containing protein</fullName>
    </recommendedName>
</protein>
<dbReference type="Gene3D" id="3.40.50.720">
    <property type="entry name" value="NAD(P)-binding Rossmann-like Domain"/>
    <property type="match status" value="1"/>
</dbReference>
<evidence type="ECO:0000313" key="3">
    <source>
        <dbReference type="Proteomes" id="UP000658258"/>
    </source>
</evidence>
<feature type="domain" description="NAD-dependent epimerase/dehydratase" evidence="1">
    <location>
        <begin position="5"/>
        <end position="227"/>
    </location>
</feature>
<comment type="caution">
    <text evidence="2">The sequence shown here is derived from an EMBL/GenBank/DDBJ whole genome shotgun (WGS) entry which is preliminary data.</text>
</comment>
<name>A0ABQ3I950_9BACT</name>
<dbReference type="InterPro" id="IPR036291">
    <property type="entry name" value="NAD(P)-bd_dom_sf"/>
</dbReference>
<evidence type="ECO:0000259" key="1">
    <source>
        <dbReference type="Pfam" id="PF01370"/>
    </source>
</evidence>
<proteinExistence type="predicted"/>
<dbReference type="PANTHER" id="PTHR48079:SF6">
    <property type="entry name" value="NAD(P)-BINDING DOMAIN-CONTAINING PROTEIN-RELATED"/>
    <property type="match status" value="1"/>
</dbReference>
<dbReference type="SUPFAM" id="SSF51735">
    <property type="entry name" value="NAD(P)-binding Rossmann-fold domains"/>
    <property type="match status" value="1"/>
</dbReference>
<gene>
    <name evidence="2" type="ORF">GCM10011340_26550</name>
</gene>
<accession>A0ABQ3I950</accession>
<dbReference type="RefSeq" id="WP_189630739.1">
    <property type="nucleotide sequence ID" value="NZ_BNAG01000003.1"/>
</dbReference>
<dbReference type="EMBL" id="BNAG01000003">
    <property type="protein sequence ID" value="GHE69293.1"/>
    <property type="molecule type" value="Genomic_DNA"/>
</dbReference>
<dbReference type="Proteomes" id="UP000658258">
    <property type="component" value="Unassembled WGS sequence"/>
</dbReference>
<dbReference type="InterPro" id="IPR051783">
    <property type="entry name" value="NAD(P)-dependent_oxidoreduct"/>
</dbReference>
<dbReference type="PANTHER" id="PTHR48079">
    <property type="entry name" value="PROTEIN YEEZ"/>
    <property type="match status" value="1"/>
</dbReference>
<reference evidence="3" key="1">
    <citation type="journal article" date="2019" name="Int. J. Syst. Evol. Microbiol.">
        <title>The Global Catalogue of Microorganisms (GCM) 10K type strain sequencing project: providing services to taxonomists for standard genome sequencing and annotation.</title>
        <authorList>
            <consortium name="The Broad Institute Genomics Platform"/>
            <consortium name="The Broad Institute Genome Sequencing Center for Infectious Disease"/>
            <person name="Wu L."/>
            <person name="Ma J."/>
        </authorList>
    </citation>
    <scope>NUCLEOTIDE SEQUENCE [LARGE SCALE GENOMIC DNA]</scope>
    <source>
        <strain evidence="3">CGMCC 1.15111</strain>
    </source>
</reference>
<organism evidence="2 3">
    <name type="scientific">Roseivirga thermotolerans</name>
    <dbReference type="NCBI Taxonomy" id="1758176"/>
    <lineage>
        <taxon>Bacteria</taxon>
        <taxon>Pseudomonadati</taxon>
        <taxon>Bacteroidota</taxon>
        <taxon>Cytophagia</taxon>
        <taxon>Cytophagales</taxon>
        <taxon>Roseivirgaceae</taxon>
        <taxon>Roseivirga</taxon>
    </lineage>
</organism>
<evidence type="ECO:0000313" key="2">
    <source>
        <dbReference type="EMBL" id="GHE69293.1"/>
    </source>
</evidence>
<dbReference type="InterPro" id="IPR001509">
    <property type="entry name" value="Epimerase_deHydtase"/>
</dbReference>
<sequence>MKIGILGGTGMLGHHVAIEAQIRQYELVLIHRQNTDLNKVIDLRFESRVADLNDRGSLIKAFEGLDAVVNCAAYYPTTPKPLAQELKTARLQMKFFLDAIEMAKVKRALYVGGAAVLPKVIDGLANEEESFDKIPEAAAPYVQVRWLMDDMARDAAKDGLPLVIGIPSMTFGEYDFAPTTGRLIVEIANQNLKAYIRGKRNVVAARDAGRGLLYALEKGRVGERYLITGENTDMDSLVEAICERANVPPLKKTIPLSMARLIARLQETRYALFRGEAPKLSSTAIAVLAGGQPLDGSKAKVELDYSPELSMRDAIDRAFIWFEKHGYIRK</sequence>
<keyword evidence="3" id="KW-1185">Reference proteome</keyword>